<dbReference type="HOGENOM" id="CLU_3250824_0_0_10"/>
<dbReference type="AlphaFoldDB" id="A0A077EFB8"/>
<proteinExistence type="predicted"/>
<protein>
    <submittedName>
        <fullName evidence="1">Uncharacterized protein</fullName>
    </submittedName>
</protein>
<name>A0A077EFB8_9FLAO</name>
<evidence type="ECO:0000313" key="1">
    <source>
        <dbReference type="EMBL" id="AIL44869.1"/>
    </source>
</evidence>
<organism evidence="1 2">
    <name type="scientific">Elizabethkingia anophelis NUHP1</name>
    <dbReference type="NCBI Taxonomy" id="1338011"/>
    <lineage>
        <taxon>Bacteria</taxon>
        <taxon>Pseudomonadati</taxon>
        <taxon>Bacteroidota</taxon>
        <taxon>Flavobacteriia</taxon>
        <taxon>Flavobacteriales</taxon>
        <taxon>Weeksellaceae</taxon>
        <taxon>Elizabethkingia</taxon>
    </lineage>
</organism>
<sequence>MKYRKQLPARCQVFIFHNVVYCLWYLQADCWLVYSFCLFTKN</sequence>
<reference evidence="1" key="2">
    <citation type="journal article" date="2015" name="Genome Biol. Evol.">
        <title>Complete Genome Sequence and Transcriptomic Analysis of the Novel Pathogen Elizabethkingia anophelis in Response to Oxidative Stress.</title>
        <authorList>
            <person name="Li Y."/>
            <person name="Liu Y."/>
            <person name="Chew S.C."/>
            <person name="Tay M."/>
            <person name="Salido M.M."/>
            <person name="Teo J."/>
            <person name="Lauro F.M."/>
            <person name="Givskov M."/>
            <person name="Yang L."/>
        </authorList>
    </citation>
    <scope>NUCLEOTIDE SEQUENCE</scope>
    <source>
        <strain evidence="1">NUHP1</strain>
    </source>
</reference>
<dbReference type="Proteomes" id="UP000028933">
    <property type="component" value="Chromosome"/>
</dbReference>
<reference evidence="1" key="1">
    <citation type="journal article" date="2013" name="Lancet">
        <title>First case of E anophelis outbreak in an intensive-care unit.</title>
        <authorList>
            <person name="Teo J."/>
            <person name="Tan S.Y."/>
            <person name="Tay M."/>
            <person name="Ding Y."/>
            <person name="Kjelleberg S."/>
            <person name="Givskov M."/>
            <person name="Lin R.T."/>
            <person name="Yang L."/>
        </authorList>
    </citation>
    <scope>NUCLEOTIDE SEQUENCE [LARGE SCALE GENOMIC DNA]</scope>
    <source>
        <strain evidence="1">NUHP1</strain>
    </source>
</reference>
<dbReference type="KEGG" id="eao:BD94_1094"/>
<accession>A0A077EFB8</accession>
<gene>
    <name evidence="1" type="ORF">BD94_1094</name>
</gene>
<evidence type="ECO:0000313" key="2">
    <source>
        <dbReference type="Proteomes" id="UP000028933"/>
    </source>
</evidence>
<dbReference type="EMBL" id="CP007547">
    <property type="protein sequence ID" value="AIL44869.1"/>
    <property type="molecule type" value="Genomic_DNA"/>
</dbReference>